<dbReference type="EMBL" id="RSCE01000004">
    <property type="protein sequence ID" value="RSH83310.1"/>
    <property type="molecule type" value="Genomic_DNA"/>
</dbReference>
<comment type="similarity">
    <text evidence="2">Belongs to the SAM50/omp85 family.</text>
</comment>
<comment type="caution">
    <text evidence="7">The sequence shown here is derived from an EMBL/GenBank/DDBJ whole genome shotgun (WGS) entry which is preliminary data.</text>
</comment>
<comment type="subcellular location">
    <subcellularLocation>
        <location evidence="1">Mitochondrion outer membrane</location>
        <topology evidence="1">Multi-pass membrane protein</topology>
    </subcellularLocation>
</comment>
<dbReference type="InterPro" id="IPR000184">
    <property type="entry name" value="Bac_surfAg_D15"/>
</dbReference>
<keyword evidence="4" id="KW-0812">Transmembrane</keyword>
<dbReference type="Proteomes" id="UP000279236">
    <property type="component" value="Unassembled WGS sequence"/>
</dbReference>
<evidence type="ECO:0000256" key="2">
    <source>
        <dbReference type="ARBA" id="ARBA00010913"/>
    </source>
</evidence>
<dbReference type="AlphaFoldDB" id="A0A427XWU3"/>
<dbReference type="Pfam" id="PF01103">
    <property type="entry name" value="Omp85"/>
    <property type="match status" value="1"/>
</dbReference>
<keyword evidence="5" id="KW-0472">Membrane</keyword>
<dbReference type="GeneID" id="39591529"/>
<dbReference type="GO" id="GO:0045040">
    <property type="term" value="P:protein insertion into mitochondrial outer membrane"/>
    <property type="evidence" value="ECO:0007669"/>
    <property type="project" value="TreeGrafter"/>
</dbReference>
<gene>
    <name evidence="7" type="ORF">EHS24_006986</name>
</gene>
<evidence type="ECO:0000256" key="5">
    <source>
        <dbReference type="ARBA" id="ARBA00023136"/>
    </source>
</evidence>
<dbReference type="GO" id="GO:0005741">
    <property type="term" value="C:mitochondrial outer membrane"/>
    <property type="evidence" value="ECO:0007669"/>
    <property type="project" value="UniProtKB-SubCell"/>
</dbReference>
<evidence type="ECO:0000259" key="6">
    <source>
        <dbReference type="Pfam" id="PF01103"/>
    </source>
</evidence>
<name>A0A427XWU3_9TREE</name>
<keyword evidence="8" id="KW-1185">Reference proteome</keyword>
<organism evidence="7 8">
    <name type="scientific">Apiotrichum porosum</name>
    <dbReference type="NCBI Taxonomy" id="105984"/>
    <lineage>
        <taxon>Eukaryota</taxon>
        <taxon>Fungi</taxon>
        <taxon>Dikarya</taxon>
        <taxon>Basidiomycota</taxon>
        <taxon>Agaricomycotina</taxon>
        <taxon>Tremellomycetes</taxon>
        <taxon>Trichosporonales</taxon>
        <taxon>Trichosporonaceae</taxon>
        <taxon>Apiotrichum</taxon>
    </lineage>
</organism>
<evidence type="ECO:0000313" key="7">
    <source>
        <dbReference type="EMBL" id="RSH83310.1"/>
    </source>
</evidence>
<evidence type="ECO:0000256" key="4">
    <source>
        <dbReference type="ARBA" id="ARBA00022692"/>
    </source>
</evidence>
<dbReference type="PANTHER" id="PTHR12815">
    <property type="entry name" value="SORTING AND ASSEMBLY MACHINERY SAMM50 PROTEIN FAMILY MEMBER"/>
    <property type="match status" value="1"/>
</dbReference>
<accession>A0A427XWU3</accession>
<dbReference type="OrthoDB" id="1724197at2759"/>
<evidence type="ECO:0000313" key="8">
    <source>
        <dbReference type="Proteomes" id="UP000279236"/>
    </source>
</evidence>
<proteinExistence type="inferred from homology"/>
<reference evidence="7 8" key="1">
    <citation type="submission" date="2018-11" db="EMBL/GenBank/DDBJ databases">
        <title>Genome sequence of Apiotrichum porosum DSM 27194.</title>
        <authorList>
            <person name="Aliyu H."/>
            <person name="Gorte O."/>
            <person name="Ochsenreither K."/>
        </authorList>
    </citation>
    <scope>NUCLEOTIDE SEQUENCE [LARGE SCALE GENOMIC DNA]</scope>
    <source>
        <strain evidence="7 8">DSM 27194</strain>
    </source>
</reference>
<dbReference type="PANTHER" id="PTHR12815:SF18">
    <property type="entry name" value="SORTING AND ASSEMBLY MACHINERY COMPONENT 50 HOMOLOG"/>
    <property type="match status" value="1"/>
</dbReference>
<evidence type="ECO:0000256" key="3">
    <source>
        <dbReference type="ARBA" id="ARBA00022452"/>
    </source>
</evidence>
<dbReference type="RefSeq" id="XP_028477262.1">
    <property type="nucleotide sequence ID" value="XM_028622370.1"/>
</dbReference>
<dbReference type="InterPro" id="IPR039910">
    <property type="entry name" value="D15-like"/>
</dbReference>
<sequence>MDPHAEGGPPKAEVAEVDVEIGLKERLAVPPPVLSPLLASSIFRNAREPGWDKPVEETDPEKVRAFQQEEFERQLRGEYEAAQQRVGEVVHGNMDRPMRLTSIRLAPPPPTTRTGFLDHLLSPFLGPSRLPSWLHPTPPPPTTLHEILLTTKALVQHVDQLNVFDMERVRIRLEPSPSGEPNEVELVLGLREKGRVFLKAGTEFGANEGGGNVTARLRNALGGGESLEFNASLGTKTKSAYQASLTAPVFSSPYLSFCLSAFSVDRDNTAFASHRELQQGARVQLSAISPWGVHDVQYEYVQRDISHLAPRASASVRALANPTTKSSISHTWTSDTRDDPYLGTTGRLFKATHEYAGLPGSSERAHFLKSTTQSHAGRQLYPGSDLFVSVSSFTSLLYPLWARTGATSDGAPASTYLSDRTYLGGPNSVRGWKVGGLGLTDRMDSLGGDLAYAVGASLFAPVPSKEHWPLKIHTFINAGKVVRYDVDNSFADNIAKMYSNPSLSVGVGLMYRFDPLRVELNFSMPLIARRGERLARGLSIGVGVDFL</sequence>
<keyword evidence="3" id="KW-1134">Transmembrane beta strand</keyword>
<protein>
    <recommendedName>
        <fullName evidence="6">Bacterial surface antigen (D15) domain-containing protein</fullName>
    </recommendedName>
</protein>
<dbReference type="Gene3D" id="2.40.160.50">
    <property type="entry name" value="membrane protein fhac: a member of the omp85/tpsb transporter family"/>
    <property type="match status" value="1"/>
</dbReference>
<dbReference type="STRING" id="105984.A0A427XWU3"/>
<evidence type="ECO:0000256" key="1">
    <source>
        <dbReference type="ARBA" id="ARBA00004374"/>
    </source>
</evidence>
<feature type="domain" description="Bacterial surface antigen (D15)" evidence="6">
    <location>
        <begin position="219"/>
        <end position="546"/>
    </location>
</feature>